<feature type="transmembrane region" description="Helical" evidence="4">
    <location>
        <begin position="6"/>
        <end position="22"/>
    </location>
</feature>
<dbReference type="EMBL" id="PVTR01000022">
    <property type="protein sequence ID" value="PRY84329.1"/>
    <property type="molecule type" value="Genomic_DNA"/>
</dbReference>
<dbReference type="GO" id="GO:0016042">
    <property type="term" value="P:lipid catabolic process"/>
    <property type="evidence" value="ECO:0007669"/>
    <property type="project" value="UniProtKB-KW"/>
</dbReference>
<keyword evidence="3" id="KW-0443">Lipid metabolism</keyword>
<keyword evidence="4" id="KW-1133">Transmembrane helix</keyword>
<evidence type="ECO:0000256" key="2">
    <source>
        <dbReference type="ARBA" id="ARBA00022963"/>
    </source>
</evidence>
<evidence type="ECO:0000313" key="6">
    <source>
        <dbReference type="Proteomes" id="UP000238157"/>
    </source>
</evidence>
<gene>
    <name evidence="5" type="ORF">CLW00_12218</name>
</gene>
<dbReference type="SUPFAM" id="SSF53474">
    <property type="entry name" value="alpha/beta-Hydrolases"/>
    <property type="match status" value="1"/>
</dbReference>
<feature type="transmembrane region" description="Helical" evidence="4">
    <location>
        <begin position="82"/>
        <end position="102"/>
    </location>
</feature>
<dbReference type="Proteomes" id="UP000238157">
    <property type="component" value="Unassembled WGS sequence"/>
</dbReference>
<reference evidence="5 6" key="1">
    <citation type="submission" date="2018-03" db="EMBL/GenBank/DDBJ databases">
        <title>Genomic Encyclopedia of Archaeal and Bacterial Type Strains, Phase II (KMG-II): from individual species to whole genera.</title>
        <authorList>
            <person name="Goeker M."/>
        </authorList>
    </citation>
    <scope>NUCLEOTIDE SEQUENCE [LARGE SCALE GENOMIC DNA]</scope>
    <source>
        <strain evidence="5 6">DSM 27929</strain>
    </source>
</reference>
<dbReference type="Pfam" id="PF03403">
    <property type="entry name" value="PAF-AH_p_II"/>
    <property type="match status" value="1"/>
</dbReference>
<dbReference type="Gene3D" id="3.40.50.1820">
    <property type="entry name" value="alpha/beta hydrolase"/>
    <property type="match status" value="1"/>
</dbReference>
<keyword evidence="1 5" id="KW-0378">Hydrolase</keyword>
<organism evidence="5 6">
    <name type="scientific">Mongoliibacter ruber</name>
    <dbReference type="NCBI Taxonomy" id="1750599"/>
    <lineage>
        <taxon>Bacteria</taxon>
        <taxon>Pseudomonadati</taxon>
        <taxon>Bacteroidota</taxon>
        <taxon>Cytophagia</taxon>
        <taxon>Cytophagales</taxon>
        <taxon>Cyclobacteriaceae</taxon>
        <taxon>Mongoliibacter</taxon>
    </lineage>
</organism>
<dbReference type="AlphaFoldDB" id="A0A2T0WCA0"/>
<accession>A0A2T0WCA0</accession>
<name>A0A2T0WCA0_9BACT</name>
<evidence type="ECO:0000256" key="4">
    <source>
        <dbReference type="SAM" id="Phobius"/>
    </source>
</evidence>
<keyword evidence="4" id="KW-0812">Transmembrane</keyword>
<comment type="caution">
    <text evidence="5">The sequence shown here is derived from an EMBL/GenBank/DDBJ whole genome shotgun (WGS) entry which is preliminary data.</text>
</comment>
<dbReference type="GO" id="GO:0003847">
    <property type="term" value="F:1-alkyl-2-acetylglycerophosphocholine esterase activity"/>
    <property type="evidence" value="ECO:0007669"/>
    <property type="project" value="TreeGrafter"/>
</dbReference>
<evidence type="ECO:0000256" key="3">
    <source>
        <dbReference type="ARBA" id="ARBA00023098"/>
    </source>
</evidence>
<protein>
    <submittedName>
        <fullName evidence="5">Platelet-activating factor acetylhydrolase isoform II</fullName>
    </submittedName>
</protein>
<evidence type="ECO:0000256" key="1">
    <source>
        <dbReference type="ARBA" id="ARBA00022801"/>
    </source>
</evidence>
<feature type="transmembrane region" description="Helical" evidence="4">
    <location>
        <begin position="51"/>
        <end position="70"/>
    </location>
</feature>
<feature type="transmembrane region" description="Helical" evidence="4">
    <location>
        <begin position="29"/>
        <end position="45"/>
    </location>
</feature>
<dbReference type="PANTHER" id="PTHR10272">
    <property type="entry name" value="PLATELET-ACTIVATING FACTOR ACETYLHYDROLASE"/>
    <property type="match status" value="1"/>
</dbReference>
<keyword evidence="4" id="KW-0472">Membrane</keyword>
<sequence length="476" mass="54941">MRLFEVFLLIACTSFPLLRLVVTFRSKEISGIAFIISIFSLHFFAEGLRWQMLPAYLLLLLILIIWFFKIRIQGKLLKLGTTFFFLIFLFTAWLLPILLPVFKLPKPKGPYQIGAQYLKVTSNRLEIITGDKAEKRTFMVKVWYPSNSQEEEMESYLDKGNRLGFSNKYGLPNSITNYLDYVNTNTRQKPPIADGKFPVLIFSHGSNSEAYGYYALIEEIVSHGFIVLNINHTYESSGSLFPDGDIKLYNRLFDQNTNDAKMREMAWNATQSYHSARNESEQLMAVQNLIENYIAADISMRWSKDIIDLIDHLFLWEENSFLNSHMELEKIGVFGHSQGGSAIGQALKDDNRIKAGINLDGVQWGEMINSNMDKPLLLLSSDWDKDHLDLNKFAYRNLKKSNFKSLVIKNTGHSNFMDIPLIVNSSKINEAGKIAPLRSYEITHEIVLDFFNQHLYSQRSRFEELLNAYQEIEIKN</sequence>
<dbReference type="OrthoDB" id="9814760at2"/>
<dbReference type="PANTHER" id="PTHR10272:SF0">
    <property type="entry name" value="PLATELET-ACTIVATING FACTOR ACETYLHYDROLASE"/>
    <property type="match status" value="1"/>
</dbReference>
<dbReference type="RefSeq" id="WP_106135600.1">
    <property type="nucleotide sequence ID" value="NZ_PVTR01000022.1"/>
</dbReference>
<proteinExistence type="predicted"/>
<keyword evidence="6" id="KW-1185">Reference proteome</keyword>
<evidence type="ECO:0000313" key="5">
    <source>
        <dbReference type="EMBL" id="PRY84329.1"/>
    </source>
</evidence>
<dbReference type="InterPro" id="IPR029058">
    <property type="entry name" value="AB_hydrolase_fold"/>
</dbReference>
<keyword evidence="2" id="KW-0442">Lipid degradation</keyword>